<dbReference type="RefSeq" id="XP_033589040.1">
    <property type="nucleotide sequence ID" value="XM_033737258.1"/>
</dbReference>
<accession>A0A6A6PQU7</accession>
<sequence length="177" mass="19754">MTAPGLSTKAVRFADPWIPNASDRTPKQAFLEAYVVHVEAGEYTTVPLTKWYSPHCTFHTQNGTNYHGADAIGKWMRGPVFGAFEKVQHDLGAYVEIQKDEESSWIFFSATRNVFLKGNTGETPDVTVPVLWECVIGPAESEDGFDGLQFKMVRLCWDTAGVAAKMRERRQSYQGAS</sequence>
<dbReference type="GeneID" id="54478260"/>
<evidence type="ECO:0008006" key="3">
    <source>
        <dbReference type="Google" id="ProtNLM"/>
    </source>
</evidence>
<protein>
    <recommendedName>
        <fullName evidence="3">SnoaL-like domain-containing protein</fullName>
    </recommendedName>
</protein>
<gene>
    <name evidence="1" type="ORF">BDY17DRAFT_324750</name>
</gene>
<proteinExistence type="predicted"/>
<keyword evidence="2" id="KW-1185">Reference proteome</keyword>
<evidence type="ECO:0000313" key="2">
    <source>
        <dbReference type="Proteomes" id="UP000799767"/>
    </source>
</evidence>
<dbReference type="AlphaFoldDB" id="A0A6A6PQU7"/>
<organism evidence="1 2">
    <name type="scientific">Neohortaea acidophila</name>
    <dbReference type="NCBI Taxonomy" id="245834"/>
    <lineage>
        <taxon>Eukaryota</taxon>
        <taxon>Fungi</taxon>
        <taxon>Dikarya</taxon>
        <taxon>Ascomycota</taxon>
        <taxon>Pezizomycotina</taxon>
        <taxon>Dothideomycetes</taxon>
        <taxon>Dothideomycetidae</taxon>
        <taxon>Mycosphaerellales</taxon>
        <taxon>Teratosphaeriaceae</taxon>
        <taxon>Neohortaea</taxon>
    </lineage>
</organism>
<dbReference type="EMBL" id="MU001636">
    <property type="protein sequence ID" value="KAF2482470.1"/>
    <property type="molecule type" value="Genomic_DNA"/>
</dbReference>
<dbReference type="Proteomes" id="UP000799767">
    <property type="component" value="Unassembled WGS sequence"/>
</dbReference>
<name>A0A6A6PQU7_9PEZI</name>
<reference evidence="1" key="1">
    <citation type="journal article" date="2020" name="Stud. Mycol.">
        <title>101 Dothideomycetes genomes: a test case for predicting lifestyles and emergence of pathogens.</title>
        <authorList>
            <person name="Haridas S."/>
            <person name="Albert R."/>
            <person name="Binder M."/>
            <person name="Bloem J."/>
            <person name="Labutti K."/>
            <person name="Salamov A."/>
            <person name="Andreopoulos B."/>
            <person name="Baker S."/>
            <person name="Barry K."/>
            <person name="Bills G."/>
            <person name="Bluhm B."/>
            <person name="Cannon C."/>
            <person name="Castanera R."/>
            <person name="Culley D."/>
            <person name="Daum C."/>
            <person name="Ezra D."/>
            <person name="Gonzalez J."/>
            <person name="Henrissat B."/>
            <person name="Kuo A."/>
            <person name="Liang C."/>
            <person name="Lipzen A."/>
            <person name="Lutzoni F."/>
            <person name="Magnuson J."/>
            <person name="Mondo S."/>
            <person name="Nolan M."/>
            <person name="Ohm R."/>
            <person name="Pangilinan J."/>
            <person name="Park H.-J."/>
            <person name="Ramirez L."/>
            <person name="Alfaro M."/>
            <person name="Sun H."/>
            <person name="Tritt A."/>
            <person name="Yoshinaga Y."/>
            <person name="Zwiers L.-H."/>
            <person name="Turgeon B."/>
            <person name="Goodwin S."/>
            <person name="Spatafora J."/>
            <person name="Crous P."/>
            <person name="Grigoriev I."/>
        </authorList>
    </citation>
    <scope>NUCLEOTIDE SEQUENCE</scope>
    <source>
        <strain evidence="1">CBS 113389</strain>
    </source>
</reference>
<evidence type="ECO:0000313" key="1">
    <source>
        <dbReference type="EMBL" id="KAF2482470.1"/>
    </source>
</evidence>
<dbReference type="OrthoDB" id="5377620at2759"/>